<dbReference type="InterPro" id="IPR023214">
    <property type="entry name" value="HAD_sf"/>
</dbReference>
<sequence length="101" mass="11753">MEFSRISFMRQMGETLIKSQISESPFPDEKQLLFCWDQESCTRTRFNALENHKKPLFIKELSKVWAFPEAGKYNESNTLLMDDSPYKAVKNPANTAIFPLT</sequence>
<evidence type="ECO:0008006" key="3">
    <source>
        <dbReference type="Google" id="ProtNLM"/>
    </source>
</evidence>
<dbReference type="EMBL" id="CACTIH010004235">
    <property type="protein sequence ID" value="CAA2990272.1"/>
    <property type="molecule type" value="Genomic_DNA"/>
</dbReference>
<dbReference type="Gene3D" id="3.40.50.1000">
    <property type="entry name" value="HAD superfamily/HAD-like"/>
    <property type="match status" value="1"/>
</dbReference>
<organism evidence="1 2">
    <name type="scientific">Olea europaea subsp. europaea</name>
    <dbReference type="NCBI Taxonomy" id="158383"/>
    <lineage>
        <taxon>Eukaryota</taxon>
        <taxon>Viridiplantae</taxon>
        <taxon>Streptophyta</taxon>
        <taxon>Embryophyta</taxon>
        <taxon>Tracheophyta</taxon>
        <taxon>Spermatophyta</taxon>
        <taxon>Magnoliopsida</taxon>
        <taxon>eudicotyledons</taxon>
        <taxon>Gunneridae</taxon>
        <taxon>Pentapetalae</taxon>
        <taxon>asterids</taxon>
        <taxon>lamiids</taxon>
        <taxon>Lamiales</taxon>
        <taxon>Oleaceae</taxon>
        <taxon>Oleeae</taxon>
        <taxon>Olea</taxon>
    </lineage>
</organism>
<name>A0A8S0SCP5_OLEEU</name>
<proteinExistence type="predicted"/>
<protein>
    <recommendedName>
        <fullName evidence="3">FCP1 homology domain-containing protein</fullName>
    </recommendedName>
</protein>
<dbReference type="Gramene" id="OE9A120481T1">
    <property type="protein sequence ID" value="OE9A120481C1"/>
    <property type="gene ID" value="OE9A120481"/>
</dbReference>
<dbReference type="Proteomes" id="UP000594638">
    <property type="component" value="Unassembled WGS sequence"/>
</dbReference>
<evidence type="ECO:0000313" key="2">
    <source>
        <dbReference type="Proteomes" id="UP000594638"/>
    </source>
</evidence>
<reference evidence="1 2" key="1">
    <citation type="submission" date="2019-12" db="EMBL/GenBank/DDBJ databases">
        <authorList>
            <person name="Alioto T."/>
            <person name="Alioto T."/>
            <person name="Gomez Garrido J."/>
        </authorList>
    </citation>
    <scope>NUCLEOTIDE SEQUENCE [LARGE SCALE GENOMIC DNA]</scope>
</reference>
<gene>
    <name evidence="1" type="ORF">OLEA9_A120481</name>
</gene>
<accession>A0A8S0SCP5</accession>
<dbReference type="AlphaFoldDB" id="A0A8S0SCP5"/>
<dbReference type="OrthoDB" id="1711508at2759"/>
<evidence type="ECO:0000313" key="1">
    <source>
        <dbReference type="EMBL" id="CAA2990272.1"/>
    </source>
</evidence>
<keyword evidence="2" id="KW-1185">Reference proteome</keyword>
<comment type="caution">
    <text evidence="1">The sequence shown here is derived from an EMBL/GenBank/DDBJ whole genome shotgun (WGS) entry which is preliminary data.</text>
</comment>